<keyword evidence="3" id="KW-1185">Reference proteome</keyword>
<dbReference type="RefSeq" id="WP_145365796.1">
    <property type="nucleotide sequence ID" value="NZ_CP036268.1"/>
</dbReference>
<dbReference type="AlphaFoldDB" id="A0A517R750"/>
<dbReference type="KEGG" id="svp:Pan189_40810"/>
<evidence type="ECO:0000313" key="3">
    <source>
        <dbReference type="Proteomes" id="UP000317318"/>
    </source>
</evidence>
<keyword evidence="1" id="KW-1133">Transmembrane helix</keyword>
<feature type="transmembrane region" description="Helical" evidence="1">
    <location>
        <begin position="12"/>
        <end position="32"/>
    </location>
</feature>
<dbReference type="EMBL" id="CP036268">
    <property type="protein sequence ID" value="QDT39672.1"/>
    <property type="molecule type" value="Genomic_DNA"/>
</dbReference>
<dbReference type="OrthoDB" id="239293at2"/>
<keyword evidence="1" id="KW-0812">Transmembrane</keyword>
<keyword evidence="1" id="KW-0472">Membrane</keyword>
<gene>
    <name evidence="2" type="ORF">Pan189_40810</name>
</gene>
<evidence type="ECO:0000256" key="1">
    <source>
        <dbReference type="SAM" id="Phobius"/>
    </source>
</evidence>
<accession>A0A517R750</accession>
<evidence type="ECO:0000313" key="2">
    <source>
        <dbReference type="EMBL" id="QDT39672.1"/>
    </source>
</evidence>
<protein>
    <submittedName>
        <fullName evidence="2">Uncharacterized protein</fullName>
    </submittedName>
</protein>
<sequence>MSTKLKQTGNQAATGLVAIVIVFPLLYQFGLLDPWPAWAVYRAEASKQSHLTIVSDKIAEFPVGLRMSFRQEEFNTTSELKLGSIDVRAWARHELGVDLPSGGRYRFGASLGAARCIPFNGYIPLLMPSSESFFVCPPTVFYQPWHCSVHEQLAASFFADGLLNASPRQRKRRPNADLAMEN</sequence>
<name>A0A517R750_9PLAN</name>
<proteinExistence type="predicted"/>
<reference evidence="2 3" key="1">
    <citation type="submission" date="2019-02" db="EMBL/GenBank/DDBJ databases">
        <title>Deep-cultivation of Planctomycetes and their phenomic and genomic characterization uncovers novel biology.</title>
        <authorList>
            <person name="Wiegand S."/>
            <person name="Jogler M."/>
            <person name="Boedeker C."/>
            <person name="Pinto D."/>
            <person name="Vollmers J."/>
            <person name="Rivas-Marin E."/>
            <person name="Kohn T."/>
            <person name="Peeters S.H."/>
            <person name="Heuer A."/>
            <person name="Rast P."/>
            <person name="Oberbeckmann S."/>
            <person name="Bunk B."/>
            <person name="Jeske O."/>
            <person name="Meyerdierks A."/>
            <person name="Storesund J.E."/>
            <person name="Kallscheuer N."/>
            <person name="Luecker S."/>
            <person name="Lage O.M."/>
            <person name="Pohl T."/>
            <person name="Merkel B.J."/>
            <person name="Hornburger P."/>
            <person name="Mueller R.-W."/>
            <person name="Bruemmer F."/>
            <person name="Labrenz M."/>
            <person name="Spormann A.M."/>
            <person name="Op den Camp H."/>
            <person name="Overmann J."/>
            <person name="Amann R."/>
            <person name="Jetten M.S.M."/>
            <person name="Mascher T."/>
            <person name="Medema M.H."/>
            <person name="Devos D.P."/>
            <person name="Kaster A.-K."/>
            <person name="Ovreas L."/>
            <person name="Rohde M."/>
            <person name="Galperin M.Y."/>
            <person name="Jogler C."/>
        </authorList>
    </citation>
    <scope>NUCLEOTIDE SEQUENCE [LARGE SCALE GENOMIC DNA]</scope>
    <source>
        <strain evidence="2 3">Pan189</strain>
    </source>
</reference>
<dbReference type="Proteomes" id="UP000317318">
    <property type="component" value="Chromosome"/>
</dbReference>
<organism evidence="2 3">
    <name type="scientific">Stratiformator vulcanicus</name>
    <dbReference type="NCBI Taxonomy" id="2527980"/>
    <lineage>
        <taxon>Bacteria</taxon>
        <taxon>Pseudomonadati</taxon>
        <taxon>Planctomycetota</taxon>
        <taxon>Planctomycetia</taxon>
        <taxon>Planctomycetales</taxon>
        <taxon>Planctomycetaceae</taxon>
        <taxon>Stratiformator</taxon>
    </lineage>
</organism>